<evidence type="ECO:0000313" key="1">
    <source>
        <dbReference type="EMBL" id="KAA9349742.1"/>
    </source>
</evidence>
<dbReference type="Proteomes" id="UP000326344">
    <property type="component" value="Unassembled WGS sequence"/>
</dbReference>
<proteinExistence type="predicted"/>
<accession>A0A5N1JAN8</accession>
<comment type="caution">
    <text evidence="1">The sequence shown here is derived from an EMBL/GenBank/DDBJ whole genome shotgun (WGS) entry which is preliminary data.</text>
</comment>
<evidence type="ECO:0000313" key="2">
    <source>
        <dbReference type="Proteomes" id="UP000326344"/>
    </source>
</evidence>
<sequence length="679" mass="76794">MENGIYFFGQAGWQWVAEVDYAINYQANDLTSPDSLELSYTNQFNLPNTLAIQKILEHAEQLDAGGQHPYKLIPARIIEDEETIFDGRAELKGFQGIWKVVIYENHRGLFDSLGEKSIRDLDLSRLDHPWTLDEINARAGATEGVCYPILDYGTVSEGIVPQDAIFPSVFVRDVVAQSLQEEGYKPVGAWLEDPLFKAMVLPFCEAEPVSRDQNWVDARRARVTLADASTIDLVNRGLNRIQPFSIDNRDPFFYDGKTDNYNPTLFQYKADTAMRLRVVAFQEFVAHVHLGAPEVMLIIEVNGSNVHQGYWSKTLYNTSILVEKRDRIEVDTSVLLKKDDVVKIRLTVRKRTNIAQYQVKIFQTSEYAYASFEPDPIVYTGDKWLVARNLPDLKCSLLLKAIAFQMSGWFNIDNQRKTVELIKLTDLTNNRVNAVDWSAKVEESEAPEVQFRIEPYAQKNYVKYKEQDGVDKGYGDGVIRCENTAQSTETALFELPFSATMPSTRQVGDFGSPLLIETRTIIGKGDTIQINKNSTSPRIILVEPTKTFEVATQILDINGNIKPATVTLTGCWFARRENSIVTNENNFSLAFSPVPGQVSEVPLIGRYFGGLKRVLRRPRVFIPSLYLRPVDMATLNPNLPIRLKNVRIGDIEIAGGYFYLNRVNNYQSGKTCTGVLIAF</sequence>
<dbReference type="RefSeq" id="WP_150879099.1">
    <property type="nucleotide sequence ID" value="NZ_VTWS01000005.1"/>
</dbReference>
<gene>
    <name evidence="1" type="ORF">F0P93_20025</name>
</gene>
<name>A0A5N1JAN8_9BACT</name>
<dbReference type="EMBL" id="VTWS01000005">
    <property type="protein sequence ID" value="KAA9349742.1"/>
    <property type="molecule type" value="Genomic_DNA"/>
</dbReference>
<protein>
    <submittedName>
        <fullName evidence="1">Uncharacterized protein</fullName>
    </submittedName>
</protein>
<dbReference type="AlphaFoldDB" id="A0A5N1JAN8"/>
<reference evidence="1 2" key="1">
    <citation type="submission" date="2019-09" db="EMBL/GenBank/DDBJ databases">
        <title>Genome Sequence of Larkinella sp MA1.</title>
        <authorList>
            <person name="Srinivasan S."/>
        </authorList>
    </citation>
    <scope>NUCLEOTIDE SEQUENCE [LARGE SCALE GENOMIC DNA]</scope>
    <source>
        <strain evidence="1 2">MA1</strain>
    </source>
</reference>
<organism evidence="1 2">
    <name type="scientific">Larkinella humicola</name>
    <dbReference type="NCBI Taxonomy" id="2607654"/>
    <lineage>
        <taxon>Bacteria</taxon>
        <taxon>Pseudomonadati</taxon>
        <taxon>Bacteroidota</taxon>
        <taxon>Cytophagia</taxon>
        <taxon>Cytophagales</taxon>
        <taxon>Spirosomataceae</taxon>
        <taxon>Larkinella</taxon>
    </lineage>
</organism>
<keyword evidence="2" id="KW-1185">Reference proteome</keyword>